<feature type="compositionally biased region" description="Polar residues" evidence="1">
    <location>
        <begin position="214"/>
        <end position="226"/>
    </location>
</feature>
<feature type="domain" description="Herpesvirus intermediate/early protein 2/3 DNA-binding" evidence="2">
    <location>
        <begin position="363"/>
        <end position="522"/>
    </location>
</feature>
<evidence type="ECO:0000313" key="6">
    <source>
        <dbReference type="EMBL" id="WEG69668.1"/>
    </source>
</evidence>
<evidence type="ECO:0000313" key="4">
    <source>
        <dbReference type="EMBL" id="WEG69253.1"/>
    </source>
</evidence>
<evidence type="ECO:0000313" key="7">
    <source>
        <dbReference type="EMBL" id="WEG71621.1"/>
    </source>
</evidence>
<dbReference type="EMBL" id="OP429126">
    <property type="protein sequence ID" value="WEG69530.1"/>
    <property type="molecule type" value="Genomic_DNA"/>
</dbReference>
<evidence type="ECO:0000256" key="1">
    <source>
        <dbReference type="SAM" id="MobiDB-lite"/>
    </source>
</evidence>
<dbReference type="EMBL" id="OP429124">
    <property type="protein sequence ID" value="WEG69253.1"/>
    <property type="molecule type" value="Genomic_DNA"/>
</dbReference>
<dbReference type="EMBL" id="OP429139">
    <property type="protein sequence ID" value="WEG71342.1"/>
    <property type="molecule type" value="Genomic_DNA"/>
</dbReference>
<protein>
    <submittedName>
        <fullName evidence="7">Regulatory protein IE2</fullName>
    </submittedName>
</protein>
<dbReference type="EMBL" id="OP429125">
    <property type="protein sequence ID" value="WEG69392.1"/>
    <property type="molecule type" value="Genomic_DNA"/>
</dbReference>
<feature type="compositionally biased region" description="Low complexity" evidence="1">
    <location>
        <begin position="248"/>
        <end position="265"/>
    </location>
</feature>
<accession>A0A9Y1NA99</accession>
<dbReference type="EMBL" id="OP429127">
    <property type="protein sequence ID" value="WEG69668.1"/>
    <property type="molecule type" value="Genomic_DNA"/>
</dbReference>
<feature type="compositionally biased region" description="Polar residues" evidence="1">
    <location>
        <begin position="287"/>
        <end position="302"/>
    </location>
</feature>
<feature type="compositionally biased region" description="Basic and acidic residues" evidence="1">
    <location>
        <begin position="230"/>
        <end position="242"/>
    </location>
</feature>
<name>A0A9Y1NA99_9BETA</name>
<dbReference type="EMBL" id="OP429123">
    <property type="protein sequence ID" value="WEG69115.1"/>
    <property type="molecule type" value="Genomic_DNA"/>
</dbReference>
<sequence>MDVTMLNSRMIKTGDYHVIHAREPAPPKVIPSSKVPKNVIDDINIHIESPVRCDMSLGDILTDCDIGYVPTRTETAAMDSLSDEVGTSGSDRTVKDLAGGTADIDILTAAASISGISPDSGDARSSYKKSMSTNSPKNKDHRRQRLEIVVNSLHSRPRHSEDESEHPEEKDDKSSDSSSSSSSSEDESPTVRSKQFYVSSGSEDENDHRDSDQNTENGYDTSTYATQGYGDDRETAHKDSSYRKNVYGGSHSSRSSFRSSLGSLSPKYSGKRKSDLGDSPVRKRYSPQYSDTDSDTSIQKPTTPAKAKRGPTKRGHKKIKDMMHRGSGGFVAPNAHRRGKVRDDDDRGKAPPTARALEYKNLPFRTQPIQHIIGTAMKYCRESTIHDKFILMYYTRSQEVRRAVDVARSHLGVMVNLSLSCPFLIEHTMPKNHSRETVQRVSEACATGTQAVWALNEEHTHDCLPRTSDYRTVMLQAATACDFMSALKVCLQLAQQFPRQVCVRLCSVEGGINPLPIYDAVVSSYANYQFEANRGYRKGQPNTTFSANPMDSYE</sequence>
<gene>
    <name evidence="7" type="primary">M122</name>
</gene>
<evidence type="ECO:0000313" key="3">
    <source>
        <dbReference type="EMBL" id="WEG69115.1"/>
    </source>
</evidence>
<reference evidence="7" key="2">
    <citation type="submission" date="2023-06" db="EMBL/GenBank/DDBJ databases">
        <title>Isolation and genome sequencing of cytomegaloviruses from Natal multimammate mice (Mastomys natalensis).</title>
        <authorList>
            <person name="Jarvis M.A."/>
            <person name="Davison A.J."/>
        </authorList>
    </citation>
    <scope>NUCLEOTIDE SEQUENCE</scope>
    <source>
        <strain evidence="3">Mnat18</strain>
        <strain evidence="4">Mnat19</strain>
        <strain evidence="7">Mnat2</strain>
        <strain evidence="5">Mnat29</strain>
        <strain evidence="6">Mnat33</strain>
    </source>
</reference>
<dbReference type="Pfam" id="PF03361">
    <property type="entry name" value="Herpes_IE2_3"/>
    <property type="match status" value="1"/>
</dbReference>
<dbReference type="InterPro" id="IPR005028">
    <property type="entry name" value="Herpes_IE2_3"/>
</dbReference>
<evidence type="ECO:0000259" key="2">
    <source>
        <dbReference type="Pfam" id="PF03361"/>
    </source>
</evidence>
<dbReference type="EMBL" id="OP429141">
    <property type="protein sequence ID" value="WEG71621.1"/>
    <property type="molecule type" value="Genomic_DNA"/>
</dbReference>
<reference evidence="7" key="1">
    <citation type="submission" date="2022-09" db="EMBL/GenBank/DDBJ databases">
        <authorList>
            <person name="Vucak M."/>
            <person name="Davison A.J."/>
        </authorList>
    </citation>
    <scope>NUCLEOTIDE SEQUENCE</scope>
    <source>
        <strain evidence="3">Mnat18</strain>
        <strain evidence="4">Mnat19</strain>
        <strain evidence="7">Mnat2</strain>
        <strain evidence="5">Mnat29</strain>
        <strain evidence="6">Mnat33</strain>
    </source>
</reference>
<feature type="compositionally biased region" description="Polar residues" evidence="1">
    <location>
        <begin position="190"/>
        <end position="201"/>
    </location>
</feature>
<feature type="compositionally biased region" description="Basic residues" evidence="1">
    <location>
        <begin position="306"/>
        <end position="319"/>
    </location>
</feature>
<feature type="region of interest" description="Disordered" evidence="1">
    <location>
        <begin position="114"/>
        <end position="352"/>
    </location>
</feature>
<evidence type="ECO:0000313" key="5">
    <source>
        <dbReference type="EMBL" id="WEG69392.1"/>
    </source>
</evidence>
<dbReference type="GO" id="GO:0006355">
    <property type="term" value="P:regulation of DNA-templated transcription"/>
    <property type="evidence" value="ECO:0007669"/>
    <property type="project" value="InterPro"/>
</dbReference>
<organism evidence="7">
    <name type="scientific">Mastomys natalensis cytomegalovirus 2</name>
    <dbReference type="NCBI Taxonomy" id="2973540"/>
    <lineage>
        <taxon>Viruses</taxon>
        <taxon>Duplodnaviria</taxon>
        <taxon>Heunggongvirae</taxon>
        <taxon>Peploviricota</taxon>
        <taxon>Herviviricetes</taxon>
        <taxon>Herpesvirales</taxon>
        <taxon>Orthoherpesviridae</taxon>
        <taxon>Betaherpesvirinae</taxon>
        <taxon>Muromegalovirus</taxon>
    </lineage>
</organism>
<proteinExistence type="predicted"/>